<dbReference type="InterPro" id="IPR011620">
    <property type="entry name" value="Sig_transdc_His_kinase_LytS_TM"/>
</dbReference>
<evidence type="ECO:0000259" key="15">
    <source>
        <dbReference type="SMART" id="SM00387"/>
    </source>
</evidence>
<dbReference type="Pfam" id="PF07694">
    <property type="entry name" value="5TM-5TMR_LYT"/>
    <property type="match status" value="1"/>
</dbReference>
<sequence>MTAFVTMLFQLFERAALLIVFLFLVTRMPRFKEILQREKHSASELAILTSIFCLFAILSTYSGIHVDGSLVNVRVATIVSSGILFGPVVGITTGVVAGLHRYLIDIGGVTALPCFITSTFAGLVSVWIHRSVKKSQRWIYGIAGGMFCELLTMLLILLMSGSTEQGWSIVSRIALPMILGEINIGFIVLLVMSVEGEKEKIAAMQAKLSLDIANKTLPYFRSVNKDSLAQVCRIIKQEIHADAVAMTDTASVLAYVGFGDERYTVGKEIVSALTKKVIHEGTITFSNDASEHHLPQIQSVLIIPLKEREKVTGTLKMYYRKATKMTYSQQSLAIGLSQMISTQLEISRLEQIKEAASKAELQALQSKINPHFLFNALNTIASLIRRDPRKARALIIHLSGYMRSNIERTDELISMEEAIQQVKDYVEIEKARFGPRLEVTYQIEDVDLNIPSLLIQPLVENAIKHGALKANGAGNVTLRVQKMADRVRVHVRDNGPGIDQNIVERLYQNQMPAKKIGLLNVHQRVKLIYGEGLVVRSLSPGTDVFFDIKKVSQ</sequence>
<keyword evidence="17" id="KW-1185">Reference proteome</keyword>
<dbReference type="GO" id="GO:0005524">
    <property type="term" value="F:ATP binding"/>
    <property type="evidence" value="ECO:0007669"/>
    <property type="project" value="UniProtKB-KW"/>
</dbReference>
<evidence type="ECO:0000256" key="14">
    <source>
        <dbReference type="SAM" id="Phobius"/>
    </source>
</evidence>
<dbReference type="Pfam" id="PF02518">
    <property type="entry name" value="HATPase_c"/>
    <property type="match status" value="1"/>
</dbReference>
<dbReference type="GO" id="GO:0005886">
    <property type="term" value="C:plasma membrane"/>
    <property type="evidence" value="ECO:0007669"/>
    <property type="project" value="UniProtKB-SubCell"/>
</dbReference>
<evidence type="ECO:0000313" key="17">
    <source>
        <dbReference type="Proteomes" id="UP000035553"/>
    </source>
</evidence>
<dbReference type="InterPro" id="IPR036890">
    <property type="entry name" value="HATPase_C_sf"/>
</dbReference>
<accession>A0A0U1QRL8</accession>
<dbReference type="Pfam" id="PF06580">
    <property type="entry name" value="His_kinase"/>
    <property type="match status" value="1"/>
</dbReference>
<dbReference type="PANTHER" id="PTHR34220:SF7">
    <property type="entry name" value="SENSOR HISTIDINE KINASE YPDA"/>
    <property type="match status" value="1"/>
</dbReference>
<evidence type="ECO:0000256" key="10">
    <source>
        <dbReference type="ARBA" id="ARBA00022840"/>
    </source>
</evidence>
<feature type="domain" description="Histidine kinase/HSP90-like ATPase" evidence="15">
    <location>
        <begin position="446"/>
        <end position="552"/>
    </location>
</feature>
<evidence type="ECO:0000256" key="4">
    <source>
        <dbReference type="ARBA" id="ARBA00022475"/>
    </source>
</evidence>
<comment type="catalytic activity">
    <reaction evidence="1">
        <text>ATP + protein L-histidine = ADP + protein N-phospho-L-histidine.</text>
        <dbReference type="EC" id="2.7.13.3"/>
    </reaction>
</comment>
<evidence type="ECO:0000256" key="5">
    <source>
        <dbReference type="ARBA" id="ARBA00022553"/>
    </source>
</evidence>
<comment type="caution">
    <text evidence="16">The sequence shown here is derived from an EMBL/GenBank/DDBJ whole genome shotgun (WGS) entry which is preliminary data.</text>
</comment>
<dbReference type="PANTHER" id="PTHR34220">
    <property type="entry name" value="SENSOR HISTIDINE KINASE YPDA"/>
    <property type="match status" value="1"/>
</dbReference>
<feature type="transmembrane region" description="Helical" evidence="14">
    <location>
        <begin position="45"/>
        <end position="64"/>
    </location>
</feature>
<gene>
    <name evidence="16" type="ORF">SINU_03685</name>
</gene>
<dbReference type="Gene3D" id="1.10.1760.20">
    <property type="match status" value="1"/>
</dbReference>
<evidence type="ECO:0000256" key="6">
    <source>
        <dbReference type="ARBA" id="ARBA00022679"/>
    </source>
</evidence>
<keyword evidence="12" id="KW-0902">Two-component regulatory system</keyword>
<dbReference type="STRING" id="1069536.SINU_03685"/>
<dbReference type="AlphaFoldDB" id="A0A0U1QRL8"/>
<dbReference type="InterPro" id="IPR010559">
    <property type="entry name" value="Sig_transdc_His_kin_internal"/>
</dbReference>
<dbReference type="EMBL" id="AFVQ02000046">
    <property type="protein sequence ID" value="KLI03286.1"/>
    <property type="molecule type" value="Genomic_DNA"/>
</dbReference>
<proteinExistence type="predicted"/>
<reference evidence="16 17" key="1">
    <citation type="journal article" date="2011" name="J. Bacteriol.">
        <title>Draft genome sequence of Sporolactobacillus inulinus strain CASD, an efficient D-lactic acid-producing bacterium with high-concentration lactate tolerance capability.</title>
        <authorList>
            <person name="Yu B."/>
            <person name="Su F."/>
            <person name="Wang L."/>
            <person name="Xu K."/>
            <person name="Zhao B."/>
            <person name="Xu P."/>
        </authorList>
    </citation>
    <scope>NUCLEOTIDE SEQUENCE [LARGE SCALE GENOMIC DNA]</scope>
    <source>
        <strain evidence="16 17">CASD</strain>
    </source>
</reference>
<keyword evidence="10" id="KW-0067">ATP-binding</keyword>
<dbReference type="InterPro" id="IPR050640">
    <property type="entry name" value="Bact_2-comp_sensor_kinase"/>
</dbReference>
<dbReference type="SUPFAM" id="SSF55781">
    <property type="entry name" value="GAF domain-like"/>
    <property type="match status" value="1"/>
</dbReference>
<protein>
    <recommendedName>
        <fullName evidence="3">histidine kinase</fullName>
        <ecNumber evidence="3">2.7.13.3</ecNumber>
    </recommendedName>
</protein>
<feature type="transmembrane region" description="Helical" evidence="14">
    <location>
        <begin position="140"/>
        <end position="161"/>
    </location>
</feature>
<keyword evidence="9" id="KW-0418">Kinase</keyword>
<dbReference type="GO" id="GO:0000155">
    <property type="term" value="F:phosphorelay sensor kinase activity"/>
    <property type="evidence" value="ECO:0007669"/>
    <property type="project" value="InterPro"/>
</dbReference>
<dbReference type="Proteomes" id="UP000035553">
    <property type="component" value="Unassembled WGS sequence"/>
</dbReference>
<evidence type="ECO:0000256" key="13">
    <source>
        <dbReference type="ARBA" id="ARBA00023136"/>
    </source>
</evidence>
<dbReference type="OrthoDB" id="9776552at2"/>
<comment type="subcellular location">
    <subcellularLocation>
        <location evidence="2">Cell membrane</location>
        <topology evidence="2">Multi-pass membrane protein</topology>
    </subcellularLocation>
</comment>
<keyword evidence="6" id="KW-0808">Transferase</keyword>
<name>A0A0U1QRL8_9BACL</name>
<dbReference type="InterPro" id="IPR003594">
    <property type="entry name" value="HATPase_dom"/>
</dbReference>
<evidence type="ECO:0000256" key="7">
    <source>
        <dbReference type="ARBA" id="ARBA00022692"/>
    </source>
</evidence>
<dbReference type="EC" id="2.7.13.3" evidence="3"/>
<evidence type="ECO:0000256" key="3">
    <source>
        <dbReference type="ARBA" id="ARBA00012438"/>
    </source>
</evidence>
<dbReference type="SUPFAM" id="SSF55874">
    <property type="entry name" value="ATPase domain of HSP90 chaperone/DNA topoisomerase II/histidine kinase"/>
    <property type="match status" value="1"/>
</dbReference>
<keyword evidence="13 14" id="KW-0472">Membrane</keyword>
<dbReference type="InterPro" id="IPR029016">
    <property type="entry name" value="GAF-like_dom_sf"/>
</dbReference>
<feature type="transmembrane region" description="Helical" evidence="14">
    <location>
        <begin position="106"/>
        <end position="128"/>
    </location>
</feature>
<dbReference type="Gene3D" id="3.30.450.40">
    <property type="match status" value="1"/>
</dbReference>
<dbReference type="Gene3D" id="3.30.565.10">
    <property type="entry name" value="Histidine kinase-like ATPase, C-terminal domain"/>
    <property type="match status" value="1"/>
</dbReference>
<evidence type="ECO:0000256" key="2">
    <source>
        <dbReference type="ARBA" id="ARBA00004651"/>
    </source>
</evidence>
<dbReference type="RefSeq" id="WP_010024754.1">
    <property type="nucleotide sequence ID" value="NZ_AFVQ02000046.1"/>
</dbReference>
<organism evidence="16 17">
    <name type="scientific">Sporolactobacillus inulinus CASD</name>
    <dbReference type="NCBI Taxonomy" id="1069536"/>
    <lineage>
        <taxon>Bacteria</taxon>
        <taxon>Bacillati</taxon>
        <taxon>Bacillota</taxon>
        <taxon>Bacilli</taxon>
        <taxon>Bacillales</taxon>
        <taxon>Sporolactobacillaceae</taxon>
        <taxon>Sporolactobacillus</taxon>
    </lineage>
</organism>
<evidence type="ECO:0000256" key="12">
    <source>
        <dbReference type="ARBA" id="ARBA00023012"/>
    </source>
</evidence>
<keyword evidence="11 14" id="KW-1133">Transmembrane helix</keyword>
<feature type="transmembrane region" description="Helical" evidence="14">
    <location>
        <begin position="6"/>
        <end position="25"/>
    </location>
</feature>
<dbReference type="GO" id="GO:0071555">
    <property type="term" value="P:cell wall organization"/>
    <property type="evidence" value="ECO:0007669"/>
    <property type="project" value="InterPro"/>
</dbReference>
<evidence type="ECO:0000256" key="9">
    <source>
        <dbReference type="ARBA" id="ARBA00022777"/>
    </source>
</evidence>
<keyword evidence="7 14" id="KW-0812">Transmembrane</keyword>
<feature type="transmembrane region" description="Helical" evidence="14">
    <location>
        <begin position="76"/>
        <end position="99"/>
    </location>
</feature>
<evidence type="ECO:0000256" key="8">
    <source>
        <dbReference type="ARBA" id="ARBA00022741"/>
    </source>
</evidence>
<evidence type="ECO:0000256" key="1">
    <source>
        <dbReference type="ARBA" id="ARBA00000085"/>
    </source>
</evidence>
<keyword evidence="5" id="KW-0597">Phosphoprotein</keyword>
<feature type="transmembrane region" description="Helical" evidence="14">
    <location>
        <begin position="173"/>
        <end position="194"/>
    </location>
</feature>
<keyword evidence="8" id="KW-0547">Nucleotide-binding</keyword>
<keyword evidence="4" id="KW-1003">Cell membrane</keyword>
<evidence type="ECO:0000256" key="11">
    <source>
        <dbReference type="ARBA" id="ARBA00022989"/>
    </source>
</evidence>
<evidence type="ECO:0000313" key="16">
    <source>
        <dbReference type="EMBL" id="KLI03286.1"/>
    </source>
</evidence>
<dbReference type="SMART" id="SM00387">
    <property type="entry name" value="HATPase_c"/>
    <property type="match status" value="1"/>
</dbReference>